<accession>A0AAE1EKB1</accession>
<name>A0AAE1EKB1_PETCI</name>
<dbReference type="EMBL" id="JAWQEG010006828">
    <property type="protein sequence ID" value="KAK3853785.1"/>
    <property type="molecule type" value="Genomic_DNA"/>
</dbReference>
<sequence>MTELWRLKAGLLLLPVNTLEKMEWLLLLHVYEKSCFTVVALNNLDHNPSSTTSQVHSMGLELAFFNCRPRWKLVLTDLPLRYHLLEMQNTRYAFVPAVALKTTAVAVPECIVYLKLRAA</sequence>
<proteinExistence type="predicted"/>
<evidence type="ECO:0000313" key="2">
    <source>
        <dbReference type="Proteomes" id="UP001286313"/>
    </source>
</evidence>
<dbReference type="Proteomes" id="UP001286313">
    <property type="component" value="Unassembled WGS sequence"/>
</dbReference>
<gene>
    <name evidence="1" type="ORF">Pcinc_039695</name>
</gene>
<reference evidence="1" key="1">
    <citation type="submission" date="2023-10" db="EMBL/GenBank/DDBJ databases">
        <title>Genome assemblies of two species of porcelain crab, Petrolisthes cinctipes and Petrolisthes manimaculis (Anomura: Porcellanidae).</title>
        <authorList>
            <person name="Angst P."/>
        </authorList>
    </citation>
    <scope>NUCLEOTIDE SEQUENCE</scope>
    <source>
        <strain evidence="1">PB745_01</strain>
        <tissue evidence="1">Gill</tissue>
    </source>
</reference>
<protein>
    <submittedName>
        <fullName evidence="1">Uncharacterized protein</fullName>
    </submittedName>
</protein>
<comment type="caution">
    <text evidence="1">The sequence shown here is derived from an EMBL/GenBank/DDBJ whole genome shotgun (WGS) entry which is preliminary data.</text>
</comment>
<dbReference type="AlphaFoldDB" id="A0AAE1EKB1"/>
<organism evidence="1 2">
    <name type="scientific">Petrolisthes cinctipes</name>
    <name type="common">Flat porcelain crab</name>
    <dbReference type="NCBI Taxonomy" id="88211"/>
    <lineage>
        <taxon>Eukaryota</taxon>
        <taxon>Metazoa</taxon>
        <taxon>Ecdysozoa</taxon>
        <taxon>Arthropoda</taxon>
        <taxon>Crustacea</taxon>
        <taxon>Multicrustacea</taxon>
        <taxon>Malacostraca</taxon>
        <taxon>Eumalacostraca</taxon>
        <taxon>Eucarida</taxon>
        <taxon>Decapoda</taxon>
        <taxon>Pleocyemata</taxon>
        <taxon>Anomura</taxon>
        <taxon>Galatheoidea</taxon>
        <taxon>Porcellanidae</taxon>
        <taxon>Petrolisthes</taxon>
    </lineage>
</organism>
<evidence type="ECO:0000313" key="1">
    <source>
        <dbReference type="EMBL" id="KAK3853785.1"/>
    </source>
</evidence>
<keyword evidence="2" id="KW-1185">Reference proteome</keyword>